<dbReference type="Gramene" id="ONK66082">
    <property type="protein sequence ID" value="ONK66082"/>
    <property type="gene ID" value="A4U43_C06F3970"/>
</dbReference>
<dbReference type="SUPFAM" id="SSF48371">
    <property type="entry name" value="ARM repeat"/>
    <property type="match status" value="1"/>
</dbReference>
<accession>A0A5P1EJF5</accession>
<dbReference type="AlphaFoldDB" id="A0A5P1EJF5"/>
<dbReference type="OMA" id="AQHSKVQ"/>
<dbReference type="InterPro" id="IPR016024">
    <property type="entry name" value="ARM-type_fold"/>
</dbReference>
<reference evidence="2" key="1">
    <citation type="journal article" date="2017" name="Nat. Commun.">
        <title>The asparagus genome sheds light on the origin and evolution of a young Y chromosome.</title>
        <authorList>
            <person name="Harkess A."/>
            <person name="Zhou J."/>
            <person name="Xu C."/>
            <person name="Bowers J.E."/>
            <person name="Van der Hulst R."/>
            <person name="Ayyampalayam S."/>
            <person name="Mercati F."/>
            <person name="Riccardi P."/>
            <person name="McKain M.R."/>
            <person name="Kakrana A."/>
            <person name="Tang H."/>
            <person name="Ray J."/>
            <person name="Groenendijk J."/>
            <person name="Arikit S."/>
            <person name="Mathioni S.M."/>
            <person name="Nakano M."/>
            <person name="Shan H."/>
            <person name="Telgmann-Rauber A."/>
            <person name="Kanno A."/>
            <person name="Yue Z."/>
            <person name="Chen H."/>
            <person name="Li W."/>
            <person name="Chen Y."/>
            <person name="Xu X."/>
            <person name="Zhang Y."/>
            <person name="Luo S."/>
            <person name="Chen H."/>
            <person name="Gao J."/>
            <person name="Mao Z."/>
            <person name="Pires J.C."/>
            <person name="Luo M."/>
            <person name="Kudrna D."/>
            <person name="Wing R.A."/>
            <person name="Meyers B.C."/>
            <person name="Yi K."/>
            <person name="Kong H."/>
            <person name="Lavrijsen P."/>
            <person name="Sunseri F."/>
            <person name="Falavigna A."/>
            <person name="Ye Y."/>
            <person name="Leebens-Mack J.H."/>
            <person name="Chen G."/>
        </authorList>
    </citation>
    <scope>NUCLEOTIDE SEQUENCE [LARGE SCALE GENOMIC DNA]</scope>
    <source>
        <strain evidence="2">cv. DH0086</strain>
    </source>
</reference>
<dbReference type="PANTHER" id="PTHR46087">
    <property type="entry name" value="PUTATIVE, EXPRESSED-RELATED"/>
    <property type="match status" value="1"/>
</dbReference>
<dbReference type="InterPro" id="IPR055296">
    <property type="entry name" value="SRL2-like"/>
</dbReference>
<evidence type="ECO:0000313" key="1">
    <source>
        <dbReference type="EMBL" id="ONK66082.1"/>
    </source>
</evidence>
<dbReference type="Proteomes" id="UP000243459">
    <property type="component" value="Chromosome 6"/>
</dbReference>
<evidence type="ECO:0000313" key="2">
    <source>
        <dbReference type="Proteomes" id="UP000243459"/>
    </source>
</evidence>
<proteinExistence type="predicted"/>
<protein>
    <submittedName>
        <fullName evidence="1">Uncharacterized protein</fullName>
    </submittedName>
</protein>
<organism evidence="1 2">
    <name type="scientific">Asparagus officinalis</name>
    <name type="common">Garden asparagus</name>
    <dbReference type="NCBI Taxonomy" id="4686"/>
    <lineage>
        <taxon>Eukaryota</taxon>
        <taxon>Viridiplantae</taxon>
        <taxon>Streptophyta</taxon>
        <taxon>Embryophyta</taxon>
        <taxon>Tracheophyta</taxon>
        <taxon>Spermatophyta</taxon>
        <taxon>Magnoliopsida</taxon>
        <taxon>Liliopsida</taxon>
        <taxon>Asparagales</taxon>
        <taxon>Asparagaceae</taxon>
        <taxon>Asparagoideae</taxon>
        <taxon>Asparagus</taxon>
    </lineage>
</organism>
<keyword evidence="2" id="KW-1185">Reference proteome</keyword>
<dbReference type="InterPro" id="IPR049152">
    <property type="entry name" value="EFR3-like_ARM"/>
</dbReference>
<name>A0A5P1EJF5_ASPOF</name>
<dbReference type="Pfam" id="PF21052">
    <property type="entry name" value="EFR3_ARM"/>
    <property type="match status" value="1"/>
</dbReference>
<dbReference type="PANTHER" id="PTHR46087:SF9">
    <property type="entry name" value="ARM REPEAT SUPERFAMILY PROTEIN"/>
    <property type="match status" value="1"/>
</dbReference>
<gene>
    <name evidence="1" type="ORF">A4U43_C06F3970</name>
</gene>
<sequence>MQHVPDRRVDPKQAETAILFAPVAPRRPPATPLRRGASIGEGAFVNLRSLEFDSRGLEVLIEGGEEEEGEEGEEDWDLMEVRRSSDSTEEGIIGVRRTILASIMEMVSARASPGCDSLCFFCPALRTRSRQPIKRYKKMLAEIFPKTQDEAPNDRKISKLCEYASKNPLRIPKITSYLEQRCFKELRTENFNSAKVIMCIYRKMLVSCKEQMPLFASSLLTIIQTFLDQTRQDEMRIQGCHALFDFVNSQTDGTHMFNLEGLIPTLCQLAQGIGTDDMAVRLRAAGLEALSSMVWFMGEHSHISAEFDNVVTVVLENYEGPHKKSEDGDASQRKWVQEVLQTGGHASPSLGAMPQIPSWKDIVNDGGELNISIEQSKSPHFWSRVCVHNMAMLAKEATTIRRVLDSLFRYFDDDKLWSLQNGLALFVLLDVQIEMTKSGQDTNLLLSILIKHLDHKTVLKQPDMQLNIVEVTTCLASQSKSEASFAVSGAITDLVRQLQKSMQCTVGNGNLENDRWNNKFREAVDECLVQLSKKIGEAGPVLDMMAVMLENISTNVSVARATVSAVYRTAQIITSLPNPTYQNKAFPEALFHHLLLVMVHPDRDIHVGAHRIFSVVLVPSSVCPQPCATTADPNTNELRRTLSRTVSVFSSSAALFGKLKREMYSLRGSVPQDSFDSMSNTDHSRQQIGSNDVKLYQFKPSQSRILTLKDVSLATNEGENPLSNSCRDMDPTSLRLTSRQITLMLSSIWVQAISPGNTPENYEAISHTYCLTLLFSRSKGSSREALVRSFQLAFSLRNISLGGSLPPSRRRSLFTLATSMIVFSSRTFDILPLVPIAKSSFSENTVDPFLRLVEDSRLQAVIPASAHMSKLYGSKEDDTAALKSLSAISLTENQSKESIASLILNSLGNLSDSDSSAMRAQLLSDFLPDDVCPLGAQFVEAPGQLPTFLQKKDYLSEDQALSKNLAIEDDVSEAFESQAENKLQLPIDNNLLSVNQLLESVLDTAVGRLSVGTTPDVPFKEMASYCEALVTGKQQKMSVFMSGQRKQEICWSDLSRDHNDVKSSNLSAGQVPKAGNPFVKENLSTDPQQAAVLPYATESQSQYQQPEFLRLPAASPYDNFLKAAGC</sequence>
<dbReference type="EMBL" id="CM007386">
    <property type="protein sequence ID" value="ONK66082.1"/>
    <property type="molecule type" value="Genomic_DNA"/>
</dbReference>